<accession>A0A7W8UBS9</accession>
<keyword evidence="4" id="KW-0653">Protein transport</keyword>
<dbReference type="Proteomes" id="UP000585507">
    <property type="component" value="Unassembled WGS sequence"/>
</dbReference>
<evidence type="ECO:0000256" key="5">
    <source>
        <dbReference type="ARBA" id="ARBA00024335"/>
    </source>
</evidence>
<evidence type="ECO:0000256" key="1">
    <source>
        <dbReference type="ARBA" id="ARBA00004496"/>
    </source>
</evidence>
<dbReference type="AlphaFoldDB" id="A0A7W8UBS9"/>
<keyword evidence="2" id="KW-0813">Transport</keyword>
<comment type="caution">
    <text evidence="6">The sequence shown here is derived from an EMBL/GenBank/DDBJ whole genome shotgun (WGS) entry which is preliminary data.</text>
</comment>
<comment type="similarity">
    <text evidence="5">Belongs to the SctL stator family.</text>
</comment>
<gene>
    <name evidence="6" type="ORF">GGD55_003183</name>
</gene>
<name>A0A7W8UBS9_9HYPH</name>
<evidence type="ECO:0000313" key="6">
    <source>
        <dbReference type="EMBL" id="MBB5536476.1"/>
    </source>
</evidence>
<dbReference type="GO" id="GO:0030254">
    <property type="term" value="P:protein secretion by the type III secretion system"/>
    <property type="evidence" value="ECO:0007669"/>
    <property type="project" value="InterPro"/>
</dbReference>
<evidence type="ECO:0000256" key="4">
    <source>
        <dbReference type="ARBA" id="ARBA00022927"/>
    </source>
</evidence>
<evidence type="ECO:0000256" key="2">
    <source>
        <dbReference type="ARBA" id="ARBA00022448"/>
    </source>
</evidence>
<dbReference type="EMBL" id="JACHBK010000006">
    <property type="protein sequence ID" value="MBB5536476.1"/>
    <property type="molecule type" value="Genomic_DNA"/>
</dbReference>
<keyword evidence="3" id="KW-0963">Cytoplasm</keyword>
<dbReference type="InterPro" id="IPR012842">
    <property type="entry name" value="T3SS_SctL/SctL2"/>
</dbReference>
<evidence type="ECO:0000313" key="7">
    <source>
        <dbReference type="Proteomes" id="UP000585507"/>
    </source>
</evidence>
<dbReference type="NCBIfam" id="TIGR02499">
    <property type="entry name" value="HrpE_YscL_not"/>
    <property type="match status" value="1"/>
</dbReference>
<evidence type="ECO:0000256" key="3">
    <source>
        <dbReference type="ARBA" id="ARBA00022490"/>
    </source>
</evidence>
<dbReference type="RefSeq" id="WP_018328762.1">
    <property type="nucleotide sequence ID" value="NZ_JACHBK010000006.1"/>
</dbReference>
<proteinExistence type="inferred from homology"/>
<protein>
    <submittedName>
        <fullName evidence="6">Type III secretion protein L</fullName>
    </submittedName>
</protein>
<organism evidence="6 7">
    <name type="scientific">Rhizobium giardinii</name>
    <dbReference type="NCBI Taxonomy" id="56731"/>
    <lineage>
        <taxon>Bacteria</taxon>
        <taxon>Pseudomonadati</taxon>
        <taxon>Pseudomonadota</taxon>
        <taxon>Alphaproteobacteria</taxon>
        <taxon>Hyphomicrobiales</taxon>
        <taxon>Rhizobiaceae</taxon>
        <taxon>Rhizobium/Agrobacterium group</taxon>
        <taxon>Rhizobium</taxon>
    </lineage>
</organism>
<comment type="subcellular location">
    <subcellularLocation>
        <location evidence="1">Cytoplasm</location>
    </subcellularLocation>
</comment>
<sequence>MTSASLRPRRIIPAAEFGQISETADIVAATRKAAAELHARAEDERHKTMREGYQDGFAEGLRKASEQLSEATRKAETELRDLENWIGPVVLKAVALIVGSMGADERVRRIIARAVADTAATQTITLHVPPEDEPLVRHAVEGLNHHSFDIVVDPLLSAQEMVMETPLSRTHIGLREQIAALVEATIRG</sequence>
<keyword evidence="7" id="KW-1185">Reference proteome</keyword>
<reference evidence="6 7" key="1">
    <citation type="submission" date="2020-08" db="EMBL/GenBank/DDBJ databases">
        <title>Genomic Encyclopedia of Type Strains, Phase IV (KMG-V): Genome sequencing to study the core and pangenomes of soil and plant-associated prokaryotes.</title>
        <authorList>
            <person name="Whitman W."/>
        </authorList>
    </citation>
    <scope>NUCLEOTIDE SEQUENCE [LARGE SCALE GENOMIC DNA]</scope>
    <source>
        <strain evidence="6 7">SEMIA 4084</strain>
    </source>
</reference>
<dbReference type="GO" id="GO:0005737">
    <property type="term" value="C:cytoplasm"/>
    <property type="evidence" value="ECO:0007669"/>
    <property type="project" value="UniProtKB-SubCell"/>
</dbReference>